<accession>A0A1G6LA44</accession>
<dbReference type="InterPro" id="IPR001763">
    <property type="entry name" value="Rhodanese-like_dom"/>
</dbReference>
<dbReference type="InterPro" id="IPR020936">
    <property type="entry name" value="TrhO"/>
</dbReference>
<dbReference type="Proteomes" id="UP000183203">
    <property type="component" value="Unassembled WGS sequence"/>
</dbReference>
<feature type="compositionally biased region" description="Low complexity" evidence="1">
    <location>
        <begin position="268"/>
        <end position="281"/>
    </location>
</feature>
<proteinExistence type="predicted"/>
<dbReference type="Pfam" id="PF17773">
    <property type="entry name" value="UPF0176_N"/>
    <property type="match status" value="1"/>
</dbReference>
<dbReference type="EMBL" id="FMYG01000004">
    <property type="protein sequence ID" value="SDC40262.1"/>
    <property type="molecule type" value="Genomic_DNA"/>
</dbReference>
<evidence type="ECO:0000256" key="1">
    <source>
        <dbReference type="SAM" id="MobiDB-lite"/>
    </source>
</evidence>
<dbReference type="NCBIfam" id="NF003703">
    <property type="entry name" value="PRK05320.1"/>
    <property type="match status" value="1"/>
</dbReference>
<organism evidence="3 4">
    <name type="scientific">Microbacterium enclense</name>
    <dbReference type="NCBI Taxonomy" id="993073"/>
    <lineage>
        <taxon>Bacteria</taxon>
        <taxon>Bacillati</taxon>
        <taxon>Actinomycetota</taxon>
        <taxon>Actinomycetes</taxon>
        <taxon>Micrococcales</taxon>
        <taxon>Microbacteriaceae</taxon>
        <taxon>Microbacterium</taxon>
    </lineage>
</organism>
<dbReference type="Pfam" id="PF00581">
    <property type="entry name" value="Rhodanese"/>
    <property type="match status" value="1"/>
</dbReference>
<dbReference type="InterPro" id="IPR036873">
    <property type="entry name" value="Rhodanese-like_dom_sf"/>
</dbReference>
<dbReference type="Gene3D" id="3.40.250.10">
    <property type="entry name" value="Rhodanese-like domain"/>
    <property type="match status" value="1"/>
</dbReference>
<dbReference type="InterPro" id="IPR040503">
    <property type="entry name" value="TRHO_N"/>
</dbReference>
<name>A0A1G6LA44_9MICO</name>
<reference evidence="3 4" key="1">
    <citation type="submission" date="2016-09" db="EMBL/GenBank/DDBJ databases">
        <authorList>
            <person name="Capua I."/>
            <person name="De Benedictis P."/>
            <person name="Joannis T."/>
            <person name="Lombin L.H."/>
            <person name="Cattoli G."/>
        </authorList>
    </citation>
    <scope>NUCLEOTIDE SEQUENCE [LARGE SCALE GENOMIC DNA]</scope>
    <source>
        <strain evidence="3 4">NIO-1002</strain>
    </source>
</reference>
<dbReference type="PROSITE" id="PS50206">
    <property type="entry name" value="RHODANESE_3"/>
    <property type="match status" value="1"/>
</dbReference>
<gene>
    <name evidence="3" type="ORF">SAMN05216418_2281</name>
</gene>
<dbReference type="Gene3D" id="3.30.70.100">
    <property type="match status" value="1"/>
</dbReference>
<dbReference type="OrthoDB" id="9778326at2"/>
<feature type="region of interest" description="Disordered" evidence="1">
    <location>
        <begin position="258"/>
        <end position="281"/>
    </location>
</feature>
<dbReference type="SUPFAM" id="SSF52821">
    <property type="entry name" value="Rhodanese/Cell cycle control phosphatase"/>
    <property type="match status" value="1"/>
</dbReference>
<feature type="domain" description="Rhodanese" evidence="2">
    <location>
        <begin position="129"/>
        <end position="222"/>
    </location>
</feature>
<dbReference type="SMART" id="SM00450">
    <property type="entry name" value="RHOD"/>
    <property type="match status" value="1"/>
</dbReference>
<dbReference type="PANTHER" id="PTHR43268">
    <property type="entry name" value="THIOSULFATE SULFURTRANSFERASE/RHODANESE-LIKE DOMAIN-CONTAINING PROTEIN 2"/>
    <property type="match status" value="1"/>
</dbReference>
<evidence type="ECO:0000313" key="4">
    <source>
        <dbReference type="Proteomes" id="UP000183203"/>
    </source>
</evidence>
<dbReference type="AlphaFoldDB" id="A0A1G6LA44"/>
<sequence length="281" mass="29919">MASVLNVSAYLFTRIDDPAVLRASLRDRAGAAGLRGTILLAEEGINVFLAGPADAVRGFIADLRTDPRFAALQTKESWSDAVPFGRLLVKVKREIIRMDRPEVRPQDGRAPAVSPDTLRRWLDRGADDDGREVVLVDTRNAFEVDYGTFAGAKDWRIERFTQFPDAAVSYRDELAGKTVVSFCTGGIRCEKAALYLRAQGVDAYQLDGGILGWFDAQGGAHWDGDCFVFDEREALDAGLAPARAPGVTGAASALGAGTAPMHDSGDPDASVVGAASDAGSA</sequence>
<evidence type="ECO:0000259" key="2">
    <source>
        <dbReference type="PROSITE" id="PS50206"/>
    </source>
</evidence>
<dbReference type="PANTHER" id="PTHR43268:SF3">
    <property type="entry name" value="RHODANESE-LIKE DOMAIN-CONTAINING PROTEIN 7-RELATED"/>
    <property type="match status" value="1"/>
</dbReference>
<dbReference type="RefSeq" id="WP_082642248.1">
    <property type="nucleotide sequence ID" value="NZ_FMYG01000004.1"/>
</dbReference>
<evidence type="ECO:0000313" key="3">
    <source>
        <dbReference type="EMBL" id="SDC40262.1"/>
    </source>
</evidence>
<protein>
    <submittedName>
        <fullName evidence="3">UPF0176 protein</fullName>
    </submittedName>
</protein>